<dbReference type="AlphaFoldDB" id="A0A380HS28"/>
<feature type="domain" description="Regulator of chromosome segregation-like C-terminal" evidence="3">
    <location>
        <begin position="122"/>
        <end position="163"/>
    </location>
</feature>
<evidence type="ECO:0000256" key="2">
    <source>
        <dbReference type="SAM" id="MobiDB-lite"/>
    </source>
</evidence>
<dbReference type="InterPro" id="IPR007489">
    <property type="entry name" value="RocS-like_C"/>
</dbReference>
<name>A0A380HS28_STASA</name>
<dbReference type="EMBL" id="UHED01000001">
    <property type="protein sequence ID" value="SUM84886.1"/>
    <property type="molecule type" value="Genomic_DNA"/>
</dbReference>
<organism evidence="4 5">
    <name type="scientific">Staphylococcus saprophyticus</name>
    <dbReference type="NCBI Taxonomy" id="29385"/>
    <lineage>
        <taxon>Bacteria</taxon>
        <taxon>Bacillati</taxon>
        <taxon>Bacillota</taxon>
        <taxon>Bacilli</taxon>
        <taxon>Bacillales</taxon>
        <taxon>Staphylococcaceae</taxon>
        <taxon>Staphylococcus</taxon>
    </lineage>
</organism>
<feature type="compositionally biased region" description="Basic and acidic residues" evidence="2">
    <location>
        <begin position="206"/>
        <end position="249"/>
    </location>
</feature>
<feature type="compositionally biased region" description="Polar residues" evidence="2">
    <location>
        <begin position="168"/>
        <end position="200"/>
    </location>
</feature>
<accession>A0A380HS28</accession>
<evidence type="ECO:0000313" key="5">
    <source>
        <dbReference type="Proteomes" id="UP000254707"/>
    </source>
</evidence>
<evidence type="ECO:0000259" key="3">
    <source>
        <dbReference type="Pfam" id="PF04394"/>
    </source>
</evidence>
<reference evidence="4 5" key="1">
    <citation type="submission" date="2018-06" db="EMBL/GenBank/DDBJ databases">
        <authorList>
            <consortium name="Pathogen Informatics"/>
            <person name="Doyle S."/>
        </authorList>
    </citation>
    <scope>NUCLEOTIDE SEQUENCE [LARGE SCALE GENOMIC DNA]</scope>
    <source>
        <strain evidence="4 5">NCTC7688</strain>
    </source>
</reference>
<gene>
    <name evidence="4" type="ORF">NCTC7688_02737</name>
</gene>
<keyword evidence="1" id="KW-0175">Coiled coil</keyword>
<sequence>MDAIKTIKMVADELNVTKQTIVNNAKSLNISFEKENGINYINDNDCLKIIEKITKKESTTPNKESIKKERFDENTAEVEKHIYNNSNSFETLKTKANELEKQIEIFEIRAKNDEKYIENLTKQLDQQNSNVNTLNKLLENQQILALESNKKIQKLENQLEEERHLNYSFDTATNDRQSVNPQEATFTEESQNINQQQKKTQPIEAEVNHEDITEEKKDDSPNEDLLAKDDKPSEEIGNGPEDREVEPPKKGFWSRLFGS</sequence>
<proteinExistence type="predicted"/>
<evidence type="ECO:0000256" key="1">
    <source>
        <dbReference type="SAM" id="Coils"/>
    </source>
</evidence>
<dbReference type="Proteomes" id="UP000254707">
    <property type="component" value="Unassembled WGS sequence"/>
</dbReference>
<feature type="region of interest" description="Disordered" evidence="2">
    <location>
        <begin position="168"/>
        <end position="259"/>
    </location>
</feature>
<feature type="coiled-coil region" evidence="1">
    <location>
        <begin position="89"/>
        <end position="165"/>
    </location>
</feature>
<evidence type="ECO:0000313" key="4">
    <source>
        <dbReference type="EMBL" id="SUM84886.1"/>
    </source>
</evidence>
<dbReference type="Pfam" id="PF04394">
    <property type="entry name" value="DUF536"/>
    <property type="match status" value="1"/>
</dbReference>
<protein>
    <submittedName>
        <fullName evidence="4">Hypothetical cytosolic protein</fullName>
    </submittedName>
</protein>